<dbReference type="InterPro" id="IPR036291">
    <property type="entry name" value="NAD(P)-bd_dom_sf"/>
</dbReference>
<accession>A0AAU7M1G1</accession>
<sequence>MLTYFLTGSTGYIGGAIADELVKRGHQVRGLVRSQEKAAQLSERGITPVLGDLDASELLTNEAKNSDGVINTANADHARAINALITGLAGSGKPLIHTSGSSVVGDDARGAYCSSAIFDENTPMIVNPRKQARRDIDLMVLGAAQQNIRSVVICPSNIYGLGSGLNPNSLQVPFLAENARNNGVVQIVGQGLNTWSNVHIDDLVDLYIRALANAPAGAFYFAENGEESFRNIGQALAKRLGLSDVEALDPELAAQRWGETRAYFTYGSNSRVRAARARQELGWKPRHSSVTDWILNELPI</sequence>
<dbReference type="Pfam" id="PF01370">
    <property type="entry name" value="Epimerase"/>
    <property type="match status" value="1"/>
</dbReference>
<feature type="domain" description="NAD-dependent epimerase/dehydratase" evidence="1">
    <location>
        <begin position="5"/>
        <end position="214"/>
    </location>
</feature>
<dbReference type="EMBL" id="CP157678">
    <property type="protein sequence ID" value="XBP73003.1"/>
    <property type="molecule type" value="Genomic_DNA"/>
</dbReference>
<evidence type="ECO:0000313" key="2">
    <source>
        <dbReference type="EMBL" id="XBP73003.1"/>
    </source>
</evidence>
<organism evidence="2">
    <name type="scientific">Polaromonas hydrogenivorans</name>
    <dbReference type="NCBI Taxonomy" id="335476"/>
    <lineage>
        <taxon>Bacteria</taxon>
        <taxon>Pseudomonadati</taxon>
        <taxon>Pseudomonadota</taxon>
        <taxon>Betaproteobacteria</taxon>
        <taxon>Burkholderiales</taxon>
        <taxon>Comamonadaceae</taxon>
        <taxon>Polaromonas</taxon>
    </lineage>
</organism>
<dbReference type="AlphaFoldDB" id="A0AAU7M1G1"/>
<dbReference type="Gene3D" id="3.40.50.720">
    <property type="entry name" value="NAD(P)-binding Rossmann-like Domain"/>
    <property type="match status" value="1"/>
</dbReference>
<proteinExistence type="predicted"/>
<dbReference type="GO" id="GO:0005737">
    <property type="term" value="C:cytoplasm"/>
    <property type="evidence" value="ECO:0007669"/>
    <property type="project" value="TreeGrafter"/>
</dbReference>
<dbReference type="SUPFAM" id="SSF51735">
    <property type="entry name" value="NAD(P)-binding Rossmann-fold domains"/>
    <property type="match status" value="1"/>
</dbReference>
<dbReference type="RefSeq" id="WP_349282902.1">
    <property type="nucleotide sequence ID" value="NZ_CBCSCU010000079.1"/>
</dbReference>
<dbReference type="PANTHER" id="PTHR48079:SF6">
    <property type="entry name" value="NAD(P)-BINDING DOMAIN-CONTAINING PROTEIN-RELATED"/>
    <property type="match status" value="1"/>
</dbReference>
<dbReference type="PANTHER" id="PTHR48079">
    <property type="entry name" value="PROTEIN YEEZ"/>
    <property type="match status" value="1"/>
</dbReference>
<gene>
    <name evidence="2" type="ORF">ABLV49_24755</name>
</gene>
<evidence type="ECO:0000259" key="1">
    <source>
        <dbReference type="Pfam" id="PF01370"/>
    </source>
</evidence>
<dbReference type="InterPro" id="IPR051783">
    <property type="entry name" value="NAD(P)-dependent_oxidoreduct"/>
</dbReference>
<keyword evidence="2" id="KW-0614">Plasmid</keyword>
<reference evidence="2" key="1">
    <citation type="submission" date="2024-05" db="EMBL/GenBank/DDBJ databases">
        <authorList>
            <person name="Bunk B."/>
            <person name="Swiderski J."/>
            <person name="Sproer C."/>
            <person name="Thiel V."/>
        </authorList>
    </citation>
    <scope>NUCLEOTIDE SEQUENCE</scope>
    <source>
        <strain evidence="2">DSM 17735</strain>
        <plasmid evidence="2">p3</plasmid>
    </source>
</reference>
<dbReference type="InterPro" id="IPR001509">
    <property type="entry name" value="Epimerase_deHydtase"/>
</dbReference>
<geneLocation type="plasmid" evidence="2">
    <name>p3</name>
</geneLocation>
<dbReference type="GO" id="GO:0004029">
    <property type="term" value="F:aldehyde dehydrogenase (NAD+) activity"/>
    <property type="evidence" value="ECO:0007669"/>
    <property type="project" value="TreeGrafter"/>
</dbReference>
<name>A0AAU7M1G1_9BURK</name>
<protein>
    <submittedName>
        <fullName evidence="2">NAD-dependent epimerase/dehydratase family protein</fullName>
    </submittedName>
</protein>